<evidence type="ECO:0000256" key="20">
    <source>
        <dbReference type="RuleBase" id="RU362109"/>
    </source>
</evidence>
<evidence type="ECO:0000313" key="23">
    <source>
        <dbReference type="EnsemblMetazoa" id="XP_795580"/>
    </source>
</evidence>
<evidence type="ECO:0000256" key="5">
    <source>
        <dbReference type="ARBA" id="ARBA00022741"/>
    </source>
</evidence>
<dbReference type="Proteomes" id="UP000007110">
    <property type="component" value="Unassembled WGS sequence"/>
</dbReference>
<dbReference type="GeneID" id="590901"/>
<evidence type="ECO:0000256" key="2">
    <source>
        <dbReference type="ARBA" id="ARBA00012486"/>
    </source>
</evidence>
<name>A0A7M7TH34_STRPU</name>
<keyword evidence="24" id="KW-1185">Reference proteome</keyword>
<dbReference type="InterPro" id="IPR023313">
    <property type="entry name" value="UBQ-conjugating_AS"/>
</dbReference>
<comment type="catalytic activity">
    <reaction evidence="1">
        <text>S-ubiquitinyl-[E1 ubiquitin-activating enzyme]-L-cysteine + [E2 ubiquitin-conjugating enzyme]-L-cysteine = [E1 ubiquitin-activating enzyme]-L-cysteine + S-ubiquitinyl-[E2 ubiquitin-conjugating enzyme]-L-cysteine.</text>
        <dbReference type="EC" id="2.3.2.23"/>
    </reaction>
</comment>
<feature type="region of interest" description="Disordered" evidence="21">
    <location>
        <begin position="1"/>
        <end position="33"/>
    </location>
</feature>
<dbReference type="CTD" id="11065"/>
<dbReference type="CDD" id="cd23791">
    <property type="entry name" value="UBCc_UBE2C"/>
    <property type="match status" value="1"/>
</dbReference>
<keyword evidence="9" id="KW-0832">Ubl conjugation</keyword>
<dbReference type="OrthoDB" id="10253686at2759"/>
<feature type="active site" description="Glycyl thioester intermediate" evidence="19">
    <location>
        <position position="117"/>
    </location>
</feature>
<comment type="similarity">
    <text evidence="20">Belongs to the ubiquitin-conjugating enzyme family.</text>
</comment>
<feature type="domain" description="UBC core" evidence="22">
    <location>
        <begin position="32"/>
        <end position="178"/>
    </location>
</feature>
<comment type="catalytic activity">
    <reaction evidence="11">
        <text>S-ubiquitinyl-[E1 ubiquitin-activating enzyme]-L-cysteine + [acceptor protein]-L-lysine = [E1 ubiquitin-activating enzyme]-L-cysteine + N(6)-monoubiquitinyl-[acceptor protein]-L-lysine.</text>
        <dbReference type="EC" id="2.3.2.24"/>
    </reaction>
</comment>
<evidence type="ECO:0000256" key="13">
    <source>
        <dbReference type="ARBA" id="ARBA00039887"/>
    </source>
</evidence>
<keyword evidence="4" id="KW-0808">Transferase</keyword>
<dbReference type="FunCoup" id="A0A7M7TH34">
    <property type="interactions" value="1087"/>
</dbReference>
<evidence type="ECO:0000313" key="24">
    <source>
        <dbReference type="Proteomes" id="UP000007110"/>
    </source>
</evidence>
<dbReference type="InParanoid" id="A0A7M7TH34"/>
<dbReference type="KEGG" id="spu:590901"/>
<organism evidence="23 24">
    <name type="scientific">Strongylocentrotus purpuratus</name>
    <name type="common">Purple sea urchin</name>
    <dbReference type="NCBI Taxonomy" id="7668"/>
    <lineage>
        <taxon>Eukaryota</taxon>
        <taxon>Metazoa</taxon>
        <taxon>Echinodermata</taxon>
        <taxon>Eleutherozoa</taxon>
        <taxon>Echinozoa</taxon>
        <taxon>Echinoidea</taxon>
        <taxon>Euechinoidea</taxon>
        <taxon>Echinacea</taxon>
        <taxon>Camarodonta</taxon>
        <taxon>Echinidea</taxon>
        <taxon>Strongylocentrotidae</taxon>
        <taxon>Strongylocentrotus</taxon>
    </lineage>
</organism>
<dbReference type="GO" id="GO:0000209">
    <property type="term" value="P:protein polyubiquitination"/>
    <property type="evidence" value="ECO:0000318"/>
    <property type="project" value="GO_Central"/>
</dbReference>
<dbReference type="SMART" id="SM00212">
    <property type="entry name" value="UBCc"/>
    <property type="match status" value="1"/>
</dbReference>
<protein>
    <recommendedName>
        <fullName evidence="13">Ubiquitin-conjugating enzyme E2 C</fullName>
        <ecNumber evidence="2">2.3.2.23</ecNumber>
        <ecNumber evidence="12">2.3.2.24</ecNumber>
    </recommendedName>
    <alternativeName>
        <fullName evidence="17">(E3-independent) E2 ubiquitin-conjugating enzyme C</fullName>
    </alternativeName>
    <alternativeName>
        <fullName evidence="14">E2 ubiquitin-conjugating enzyme C</fullName>
    </alternativeName>
    <alternativeName>
        <fullName evidence="16">Ubiquitin carrier protein C</fullName>
    </alternativeName>
    <alternativeName>
        <fullName evidence="15">Ubiquitin-protein ligase C</fullName>
    </alternativeName>
</protein>
<keyword evidence="7 20" id="KW-0833">Ubl conjugation pathway</keyword>
<reference evidence="23" key="2">
    <citation type="submission" date="2021-01" db="UniProtKB">
        <authorList>
            <consortium name="EnsemblMetazoa"/>
        </authorList>
    </citation>
    <scope>IDENTIFICATION</scope>
</reference>
<dbReference type="FunFam" id="3.10.110.10:FF:000039">
    <property type="entry name" value="Ubiquitin-conjugating enzyme E2 C"/>
    <property type="match status" value="1"/>
</dbReference>
<dbReference type="Pfam" id="PF00179">
    <property type="entry name" value="UQ_con"/>
    <property type="match status" value="1"/>
</dbReference>
<dbReference type="GO" id="GO:0030071">
    <property type="term" value="P:regulation of mitotic metaphase/anaphase transition"/>
    <property type="evidence" value="ECO:0000318"/>
    <property type="project" value="GO_Central"/>
</dbReference>
<dbReference type="PROSITE" id="PS00183">
    <property type="entry name" value="UBC_1"/>
    <property type="match status" value="1"/>
</dbReference>
<keyword evidence="5 20" id="KW-0547">Nucleotide-binding</keyword>
<dbReference type="PROSITE" id="PS50127">
    <property type="entry name" value="UBC_2"/>
    <property type="match status" value="1"/>
</dbReference>
<dbReference type="EnsemblMetazoa" id="XM_790487">
    <property type="protein sequence ID" value="XP_795580"/>
    <property type="gene ID" value="LOC590901"/>
</dbReference>
<feature type="compositionally biased region" description="Basic and acidic residues" evidence="21">
    <location>
        <begin position="20"/>
        <end position="31"/>
    </location>
</feature>
<keyword evidence="8 20" id="KW-0067">ATP-binding</keyword>
<reference evidence="24" key="1">
    <citation type="submission" date="2015-02" db="EMBL/GenBank/DDBJ databases">
        <title>Genome sequencing for Strongylocentrotus purpuratus.</title>
        <authorList>
            <person name="Murali S."/>
            <person name="Liu Y."/>
            <person name="Vee V."/>
            <person name="English A."/>
            <person name="Wang M."/>
            <person name="Skinner E."/>
            <person name="Han Y."/>
            <person name="Muzny D.M."/>
            <person name="Worley K.C."/>
            <person name="Gibbs R.A."/>
        </authorList>
    </citation>
    <scope>NUCLEOTIDE SEQUENCE</scope>
</reference>
<evidence type="ECO:0000256" key="3">
    <source>
        <dbReference type="ARBA" id="ARBA00022618"/>
    </source>
</evidence>
<dbReference type="GO" id="GO:0005634">
    <property type="term" value="C:nucleus"/>
    <property type="evidence" value="ECO:0000318"/>
    <property type="project" value="GO_Central"/>
</dbReference>
<dbReference type="SUPFAM" id="SSF54495">
    <property type="entry name" value="UBC-like"/>
    <property type="match status" value="1"/>
</dbReference>
<dbReference type="InterPro" id="IPR000608">
    <property type="entry name" value="UBC"/>
</dbReference>
<dbReference type="GO" id="GO:0005524">
    <property type="term" value="F:ATP binding"/>
    <property type="evidence" value="ECO:0007669"/>
    <property type="project" value="UniProtKB-UniRule"/>
</dbReference>
<evidence type="ECO:0000256" key="7">
    <source>
        <dbReference type="ARBA" id="ARBA00022786"/>
    </source>
</evidence>
<dbReference type="EC" id="2.3.2.23" evidence="2"/>
<sequence>MASQNLDPALAAAAARRKDKSCDSPNKKDGHSVSTRLQKELMSLMMKCSGKGISAFPEDDNIFKWIGTIEGPAESVYESLKYKLSLEFPSRYPHVAPTVKFVTPIFHPNVDNDGNICLDILKEKWSALYDVGSLLMSLQILLGEPNNDSPLNVQAAELWTNQAAYKKTVLEKYHKATSK</sequence>
<evidence type="ECO:0000256" key="9">
    <source>
        <dbReference type="ARBA" id="ARBA00022843"/>
    </source>
</evidence>
<dbReference type="PANTHER" id="PTHR24067">
    <property type="entry name" value="UBIQUITIN-CONJUGATING ENZYME E2"/>
    <property type="match status" value="1"/>
</dbReference>
<dbReference type="AlphaFoldDB" id="A0A7M7TH34"/>
<keyword evidence="10" id="KW-0131">Cell cycle</keyword>
<dbReference type="GO" id="GO:0061631">
    <property type="term" value="F:ubiquitin conjugating enzyme activity"/>
    <property type="evidence" value="ECO:0000318"/>
    <property type="project" value="GO_Central"/>
</dbReference>
<keyword evidence="3" id="KW-0132">Cell division</keyword>
<dbReference type="Gene3D" id="3.10.110.10">
    <property type="entry name" value="Ubiquitin Conjugating Enzyme"/>
    <property type="match status" value="1"/>
</dbReference>
<dbReference type="EC" id="2.3.2.24" evidence="12"/>
<keyword evidence="6" id="KW-0498">Mitosis</keyword>
<evidence type="ECO:0000256" key="17">
    <source>
        <dbReference type="ARBA" id="ARBA00042725"/>
    </source>
</evidence>
<evidence type="ECO:0000256" key="19">
    <source>
        <dbReference type="PROSITE-ProRule" id="PRU10133"/>
    </source>
</evidence>
<dbReference type="InterPro" id="IPR016135">
    <property type="entry name" value="UBQ-conjugating_enzyme/RWD"/>
</dbReference>
<evidence type="ECO:0000256" key="18">
    <source>
        <dbReference type="ARBA" id="ARBA00058373"/>
    </source>
</evidence>
<evidence type="ECO:0000256" key="12">
    <source>
        <dbReference type="ARBA" id="ARBA00039076"/>
    </source>
</evidence>
<evidence type="ECO:0000256" key="1">
    <source>
        <dbReference type="ARBA" id="ARBA00000485"/>
    </source>
</evidence>
<evidence type="ECO:0000256" key="16">
    <source>
        <dbReference type="ARBA" id="ARBA00042389"/>
    </source>
</evidence>
<evidence type="ECO:0000256" key="10">
    <source>
        <dbReference type="ARBA" id="ARBA00023306"/>
    </source>
</evidence>
<evidence type="ECO:0000256" key="4">
    <source>
        <dbReference type="ARBA" id="ARBA00022679"/>
    </source>
</evidence>
<dbReference type="InterPro" id="IPR050113">
    <property type="entry name" value="Ub_conjugating_enzyme"/>
</dbReference>
<evidence type="ECO:0000256" key="11">
    <source>
        <dbReference type="ARBA" id="ARBA00035845"/>
    </source>
</evidence>
<accession>A0A7M7TH34</accession>
<dbReference type="GO" id="GO:0051301">
    <property type="term" value="P:cell division"/>
    <property type="evidence" value="ECO:0007669"/>
    <property type="project" value="UniProtKB-KW"/>
</dbReference>
<dbReference type="RefSeq" id="XP_795580.1">
    <property type="nucleotide sequence ID" value="XM_790487.5"/>
</dbReference>
<evidence type="ECO:0000256" key="14">
    <source>
        <dbReference type="ARBA" id="ARBA00041791"/>
    </source>
</evidence>
<evidence type="ECO:0000259" key="22">
    <source>
        <dbReference type="PROSITE" id="PS50127"/>
    </source>
</evidence>
<dbReference type="OMA" id="NDNIMKW"/>
<evidence type="ECO:0000256" key="21">
    <source>
        <dbReference type="SAM" id="MobiDB-lite"/>
    </source>
</evidence>
<comment type="function">
    <text evidence="18">Accepts ubiquitin from the E1 complex and catalyzes its covalent attachment to other proteins. In vitro catalyzes 'Lys-11'- and 'Lys-48'-linked polyubiquitination. Acts as an essential factor of the anaphase promoting complex/cyclosome (APC/C), a cell cycle-regulated ubiquitin ligase that controls progression through mitosis. Acts by initiating 'Lys-11'-linked polyubiquitin chains on APC/C substrates, leading to the degradation of APC/C substrates by the proteasome and promoting mitotic exit.</text>
</comment>
<proteinExistence type="inferred from homology"/>
<dbReference type="GO" id="GO:0031145">
    <property type="term" value="P:anaphase-promoting complex-dependent catabolic process"/>
    <property type="evidence" value="ECO:0000318"/>
    <property type="project" value="GO_Central"/>
</dbReference>
<evidence type="ECO:0000256" key="15">
    <source>
        <dbReference type="ARBA" id="ARBA00042312"/>
    </source>
</evidence>
<evidence type="ECO:0000256" key="6">
    <source>
        <dbReference type="ARBA" id="ARBA00022776"/>
    </source>
</evidence>
<evidence type="ECO:0000256" key="8">
    <source>
        <dbReference type="ARBA" id="ARBA00022840"/>
    </source>
</evidence>